<dbReference type="InterPro" id="IPR015856">
    <property type="entry name" value="ABC_transpr_CbiO/EcfA_su"/>
</dbReference>
<dbReference type="EMBL" id="JAGIOD010000001">
    <property type="protein sequence ID" value="MBP2380349.1"/>
    <property type="molecule type" value="Genomic_DNA"/>
</dbReference>
<dbReference type="GO" id="GO:0005524">
    <property type="term" value="F:ATP binding"/>
    <property type="evidence" value="ECO:0007669"/>
    <property type="project" value="UniProtKB-KW"/>
</dbReference>
<feature type="domain" description="ABC transporter" evidence="4">
    <location>
        <begin position="10"/>
        <end position="249"/>
    </location>
</feature>
<dbReference type="PROSITE" id="PS50893">
    <property type="entry name" value="ABC_TRANSPORTER_2"/>
    <property type="match status" value="1"/>
</dbReference>
<dbReference type="SUPFAM" id="SSF52540">
    <property type="entry name" value="P-loop containing nucleoside triphosphate hydrolases"/>
    <property type="match status" value="1"/>
</dbReference>
<dbReference type="InterPro" id="IPR003439">
    <property type="entry name" value="ABC_transporter-like_ATP-bd"/>
</dbReference>
<evidence type="ECO:0000256" key="2">
    <source>
        <dbReference type="ARBA" id="ARBA00022741"/>
    </source>
</evidence>
<proteinExistence type="predicted"/>
<dbReference type="SMART" id="SM00382">
    <property type="entry name" value="AAA"/>
    <property type="match status" value="1"/>
</dbReference>
<organism evidence="5 6">
    <name type="scientific">Brachybacterium sacelli</name>
    <dbReference type="NCBI Taxonomy" id="173364"/>
    <lineage>
        <taxon>Bacteria</taxon>
        <taxon>Bacillati</taxon>
        <taxon>Actinomycetota</taxon>
        <taxon>Actinomycetes</taxon>
        <taxon>Micrococcales</taxon>
        <taxon>Dermabacteraceae</taxon>
        <taxon>Brachybacterium</taxon>
    </lineage>
</organism>
<keyword evidence="6" id="KW-1185">Reference proteome</keyword>
<keyword evidence="1" id="KW-0813">Transport</keyword>
<evidence type="ECO:0000256" key="3">
    <source>
        <dbReference type="ARBA" id="ARBA00022840"/>
    </source>
</evidence>
<dbReference type="CDD" id="cd03225">
    <property type="entry name" value="ABC_cobalt_CbiO_domain1"/>
    <property type="match status" value="1"/>
</dbReference>
<dbReference type="InterPro" id="IPR003593">
    <property type="entry name" value="AAA+_ATPase"/>
</dbReference>
<dbReference type="PANTHER" id="PTHR43158:SF2">
    <property type="entry name" value="SKFA PEPTIDE EXPORT ATP-BINDING PROTEIN SKFE"/>
    <property type="match status" value="1"/>
</dbReference>
<protein>
    <submittedName>
        <fullName evidence="5">Iron complex transport system ATP-binding protein</fullName>
    </submittedName>
</protein>
<evidence type="ECO:0000259" key="4">
    <source>
        <dbReference type="PROSITE" id="PS50893"/>
    </source>
</evidence>
<dbReference type="PANTHER" id="PTHR43158">
    <property type="entry name" value="SKFA PEPTIDE EXPORT ATP-BINDING PROTEIN SKFE"/>
    <property type="match status" value="1"/>
</dbReference>
<dbReference type="InterPro" id="IPR027417">
    <property type="entry name" value="P-loop_NTPase"/>
</dbReference>
<dbReference type="RefSeq" id="WP_209898139.1">
    <property type="nucleotide sequence ID" value="NZ_BAAAJW010000008.1"/>
</dbReference>
<dbReference type="Pfam" id="PF00005">
    <property type="entry name" value="ABC_tran"/>
    <property type="match status" value="1"/>
</dbReference>
<sequence>MPLTPAPSVLDFTDVTYRRSGKTILPGVSFSIGRGEHWVMLGANGAGKSTILNLAGGTTHPTSGTVDVLGQRLGRVELRALRERIGHVDPRHPLHSALSIEDVILTGLTGSVERMMRWEPPAGEIARAHELLETFGLSGKADALWPTLSQGERGRTLVARALITSPPLLLLDEPSTGLDVAAREQLLETLETLPGHDPALTTLLVTHHLEEIPPTTTHALLLRDGTVRASGPIDDVLTSDAVSEAFEHPIAVGHDDGRWYARTRARRGSLAAVL</sequence>
<name>A0ABS4WXV6_9MICO</name>
<keyword evidence="3 5" id="KW-0067">ATP-binding</keyword>
<comment type="caution">
    <text evidence="5">The sequence shown here is derived from an EMBL/GenBank/DDBJ whole genome shotgun (WGS) entry which is preliminary data.</text>
</comment>
<reference evidence="5 6" key="1">
    <citation type="submission" date="2021-03" db="EMBL/GenBank/DDBJ databases">
        <title>Sequencing the genomes of 1000 actinobacteria strains.</title>
        <authorList>
            <person name="Klenk H.-P."/>
        </authorList>
    </citation>
    <scope>NUCLEOTIDE SEQUENCE [LARGE SCALE GENOMIC DNA]</scope>
    <source>
        <strain evidence="5 6">DSM 14566</strain>
    </source>
</reference>
<evidence type="ECO:0000313" key="5">
    <source>
        <dbReference type="EMBL" id="MBP2380349.1"/>
    </source>
</evidence>
<keyword evidence="2" id="KW-0547">Nucleotide-binding</keyword>
<evidence type="ECO:0000313" key="6">
    <source>
        <dbReference type="Proteomes" id="UP001519290"/>
    </source>
</evidence>
<dbReference type="Gene3D" id="3.40.50.300">
    <property type="entry name" value="P-loop containing nucleotide triphosphate hydrolases"/>
    <property type="match status" value="1"/>
</dbReference>
<gene>
    <name evidence="5" type="ORF">JOF43_000306</name>
</gene>
<evidence type="ECO:0000256" key="1">
    <source>
        <dbReference type="ARBA" id="ARBA00022448"/>
    </source>
</evidence>
<accession>A0ABS4WXV6</accession>
<dbReference type="Proteomes" id="UP001519290">
    <property type="component" value="Unassembled WGS sequence"/>
</dbReference>